<protein>
    <submittedName>
        <fullName evidence="1">Putative phage-related protein</fullName>
    </submittedName>
</protein>
<evidence type="ECO:0000313" key="1">
    <source>
        <dbReference type="EMBL" id="EGY28125.1"/>
    </source>
</evidence>
<proteinExistence type="predicted"/>
<dbReference type="RefSeq" id="WP_006707583.1">
    <property type="nucleotide sequence ID" value="NZ_AGCA01000455.1"/>
</dbReference>
<accession>G2H1K4</accession>
<comment type="caution">
    <text evidence="1">The sequence shown here is derived from an EMBL/GenBank/DDBJ whole genome shotgun (WGS) entry which is preliminary data.</text>
</comment>
<evidence type="ECO:0000313" key="2">
    <source>
        <dbReference type="Proteomes" id="UP000004116"/>
    </source>
</evidence>
<name>G2H1K4_9ENTR</name>
<dbReference type="InterPro" id="IPR014915">
    <property type="entry name" value="Phage_TLS_TfmB"/>
</dbReference>
<dbReference type="Pfam" id="PF08809">
    <property type="entry name" value="DUF1799"/>
    <property type="match status" value="1"/>
</dbReference>
<gene>
    <name evidence="1" type="ORF">Rin_00019470</name>
</gene>
<organism evidence="1 2">
    <name type="scientific">Candidatus Regiella insecticola 5.15</name>
    <dbReference type="NCBI Taxonomy" id="1005043"/>
    <lineage>
        <taxon>Bacteria</taxon>
        <taxon>Pseudomonadati</taxon>
        <taxon>Pseudomonadota</taxon>
        <taxon>Gammaproteobacteria</taxon>
        <taxon>Enterobacterales</taxon>
        <taxon>Enterobacteriaceae</taxon>
        <taxon>aphid secondary symbionts</taxon>
        <taxon>Candidatus Regiella</taxon>
    </lineage>
</organism>
<dbReference type="AlphaFoldDB" id="G2H1K4"/>
<reference evidence="1 2" key="1">
    <citation type="journal article" date="2012" name="Genome Res.">
        <title>Genomic basis of endosymbiont-conferred protection against an insect parasitoid.</title>
        <authorList>
            <person name="Hansen A.K."/>
            <person name="Vorburger C."/>
            <person name="Moran N.A."/>
        </authorList>
    </citation>
    <scope>NUCLEOTIDE SEQUENCE [LARGE SCALE GENOMIC DNA]</scope>
    <source>
        <strain evidence="2">R5.15</strain>
    </source>
</reference>
<sequence length="101" mass="11063">MATALYTPAPSAEALACAGLRPEDFSPTPLEVWPELWPALQVMQAMSTQWRTGMTGPTGLDYGCLPQVMALLGVENNATVFDDIRHMERIALSLMHQRSST</sequence>
<dbReference type="EMBL" id="AGCA01000455">
    <property type="protein sequence ID" value="EGY28125.1"/>
    <property type="molecule type" value="Genomic_DNA"/>
</dbReference>
<keyword evidence="2" id="KW-1185">Reference proteome</keyword>
<dbReference type="Proteomes" id="UP000004116">
    <property type="component" value="Unassembled WGS sequence"/>
</dbReference>